<dbReference type="InterPro" id="IPR036366">
    <property type="entry name" value="PGBDSf"/>
</dbReference>
<evidence type="ECO:0000313" key="10">
    <source>
        <dbReference type="EMBL" id="MDQ7910551.1"/>
    </source>
</evidence>
<name>A0ABU0ZUV0_9ACTN</name>
<dbReference type="PANTHER" id="PTHR30582">
    <property type="entry name" value="L,D-TRANSPEPTIDASE"/>
    <property type="match status" value="1"/>
</dbReference>
<dbReference type="PROSITE" id="PS52029">
    <property type="entry name" value="LD_TPASE"/>
    <property type="match status" value="1"/>
</dbReference>
<feature type="region of interest" description="Disordered" evidence="7">
    <location>
        <begin position="27"/>
        <end position="104"/>
    </location>
</feature>
<dbReference type="Gene3D" id="2.40.440.10">
    <property type="entry name" value="L,D-transpeptidase catalytic domain-like"/>
    <property type="match status" value="1"/>
</dbReference>
<keyword evidence="11" id="KW-1185">Reference proteome</keyword>
<dbReference type="Proteomes" id="UP001230908">
    <property type="component" value="Unassembled WGS sequence"/>
</dbReference>
<keyword evidence="4 6" id="KW-0573">Peptidoglycan synthesis</keyword>
<organism evidence="10 11">
    <name type="scientific">Phytohabitans maris</name>
    <dbReference type="NCBI Taxonomy" id="3071409"/>
    <lineage>
        <taxon>Bacteria</taxon>
        <taxon>Bacillati</taxon>
        <taxon>Actinomycetota</taxon>
        <taxon>Actinomycetes</taxon>
        <taxon>Micromonosporales</taxon>
        <taxon>Micromonosporaceae</taxon>
    </lineage>
</organism>
<keyword evidence="8" id="KW-0732">Signal</keyword>
<evidence type="ECO:0000256" key="3">
    <source>
        <dbReference type="ARBA" id="ARBA00022960"/>
    </source>
</evidence>
<dbReference type="PROSITE" id="PS51257">
    <property type="entry name" value="PROKAR_LIPOPROTEIN"/>
    <property type="match status" value="1"/>
</dbReference>
<dbReference type="InterPro" id="IPR038063">
    <property type="entry name" value="Transpep_catalytic_dom"/>
</dbReference>
<proteinExistence type="predicted"/>
<evidence type="ECO:0000313" key="11">
    <source>
        <dbReference type="Proteomes" id="UP001230908"/>
    </source>
</evidence>
<dbReference type="InterPro" id="IPR050979">
    <property type="entry name" value="LD-transpeptidase"/>
</dbReference>
<dbReference type="InterPro" id="IPR002477">
    <property type="entry name" value="Peptidoglycan-bd-like"/>
</dbReference>
<feature type="domain" description="L,D-TPase catalytic" evidence="9">
    <location>
        <begin position="174"/>
        <end position="285"/>
    </location>
</feature>
<dbReference type="InterPro" id="IPR005490">
    <property type="entry name" value="LD_TPept_cat_dom"/>
</dbReference>
<reference evidence="10 11" key="1">
    <citation type="submission" date="2023-08" db="EMBL/GenBank/DDBJ databases">
        <title>Phytohabitans sansha sp. nov., isolated from marine sediment.</title>
        <authorList>
            <person name="Zhao Y."/>
            <person name="Yi K."/>
        </authorList>
    </citation>
    <scope>NUCLEOTIDE SEQUENCE [LARGE SCALE GENOMIC DNA]</scope>
    <source>
        <strain evidence="10 11">ZYX-F-186</strain>
    </source>
</reference>
<comment type="caution">
    <text evidence="10">The sequence shown here is derived from an EMBL/GenBank/DDBJ whole genome shotgun (WGS) entry which is preliminary data.</text>
</comment>
<dbReference type="InterPro" id="IPR036365">
    <property type="entry name" value="PGBD-like_sf"/>
</dbReference>
<comment type="pathway">
    <text evidence="1 6">Cell wall biogenesis; peptidoglycan biosynthesis.</text>
</comment>
<keyword evidence="3 6" id="KW-0133">Cell shape</keyword>
<evidence type="ECO:0000259" key="9">
    <source>
        <dbReference type="PROSITE" id="PS52029"/>
    </source>
</evidence>
<feature type="compositionally biased region" description="Low complexity" evidence="7">
    <location>
        <begin position="39"/>
        <end position="58"/>
    </location>
</feature>
<feature type="active site" description="Proton donor/acceptor" evidence="6">
    <location>
        <position position="245"/>
    </location>
</feature>
<evidence type="ECO:0000256" key="6">
    <source>
        <dbReference type="PROSITE-ProRule" id="PRU01373"/>
    </source>
</evidence>
<feature type="chain" id="PRO_5046195416" evidence="8">
    <location>
        <begin position="24"/>
        <end position="291"/>
    </location>
</feature>
<sequence length="291" mass="30126">MVGKGLRLVAVAVVALFGVGACALESQPGQAGGETQPVSAGQGATGASASPDPAASPTVEPTPTPTQSTLPTVAPSTPAPKTTTKAPKPKKTGKPGCPQGESQRAVETALAKLGTFGTVTVDGKQSDADCAAIKKFQQRYGISPAAGRAGPTTADVAQRLAATDTSKCKTGSGTTFCVDLTHQTVWAMRGGKVVLKPTVTRTGMPGYATPTGAYSVQNKALKEWSNPYEVWLPYWQRFNGGIGFHETTTYIHTKSIGSHGCVNLLPSDARAFYDLGKVGSRVYVFGRRPGT</sequence>
<dbReference type="PANTHER" id="PTHR30582:SF33">
    <property type="entry name" value="EXPORTED PROTEIN"/>
    <property type="match status" value="1"/>
</dbReference>
<dbReference type="Pfam" id="PF03734">
    <property type="entry name" value="YkuD"/>
    <property type="match status" value="1"/>
</dbReference>
<dbReference type="EMBL" id="JAVHUY010000058">
    <property type="protein sequence ID" value="MDQ7910551.1"/>
    <property type="molecule type" value="Genomic_DNA"/>
</dbReference>
<evidence type="ECO:0000256" key="4">
    <source>
        <dbReference type="ARBA" id="ARBA00022984"/>
    </source>
</evidence>
<evidence type="ECO:0000256" key="5">
    <source>
        <dbReference type="ARBA" id="ARBA00023316"/>
    </source>
</evidence>
<keyword evidence="5 6" id="KW-0961">Cell wall biogenesis/degradation</keyword>
<evidence type="ECO:0000256" key="2">
    <source>
        <dbReference type="ARBA" id="ARBA00022679"/>
    </source>
</evidence>
<dbReference type="Gene3D" id="1.10.101.10">
    <property type="entry name" value="PGBD-like superfamily/PGBD"/>
    <property type="match status" value="1"/>
</dbReference>
<dbReference type="SUPFAM" id="SSF141523">
    <property type="entry name" value="L,D-transpeptidase catalytic domain-like"/>
    <property type="match status" value="1"/>
</dbReference>
<feature type="active site" description="Nucleophile" evidence="6">
    <location>
        <position position="261"/>
    </location>
</feature>
<feature type="signal peptide" evidence="8">
    <location>
        <begin position="1"/>
        <end position="23"/>
    </location>
</feature>
<evidence type="ECO:0000256" key="8">
    <source>
        <dbReference type="SAM" id="SignalP"/>
    </source>
</evidence>
<feature type="compositionally biased region" description="Low complexity" evidence="7">
    <location>
        <begin position="65"/>
        <end position="86"/>
    </location>
</feature>
<dbReference type="SUPFAM" id="SSF47090">
    <property type="entry name" value="PGBD-like"/>
    <property type="match status" value="1"/>
</dbReference>
<keyword evidence="2" id="KW-0808">Transferase</keyword>
<evidence type="ECO:0000256" key="1">
    <source>
        <dbReference type="ARBA" id="ARBA00004752"/>
    </source>
</evidence>
<dbReference type="Pfam" id="PF01471">
    <property type="entry name" value="PG_binding_1"/>
    <property type="match status" value="1"/>
</dbReference>
<accession>A0ABU0ZUV0</accession>
<gene>
    <name evidence="10" type="ORF">RB614_39255</name>
</gene>
<protein>
    <submittedName>
        <fullName evidence="10">L,D-transpeptidase family protein</fullName>
    </submittedName>
</protein>
<dbReference type="CDD" id="cd16913">
    <property type="entry name" value="YkuD_like"/>
    <property type="match status" value="1"/>
</dbReference>
<evidence type="ECO:0000256" key="7">
    <source>
        <dbReference type="SAM" id="MobiDB-lite"/>
    </source>
</evidence>